<dbReference type="Gene3D" id="3.40.1190.20">
    <property type="match status" value="1"/>
</dbReference>
<dbReference type="PANTHER" id="PTHR47826">
    <property type="entry name" value="OS03G0164700 PROTEIN"/>
    <property type="match status" value="1"/>
</dbReference>
<dbReference type="InterPro" id="IPR011611">
    <property type="entry name" value="PfkB_dom"/>
</dbReference>
<comment type="caution">
    <text evidence="2">The sequence shown here is derived from an EMBL/GenBank/DDBJ whole genome shotgun (WGS) entry which is preliminary data.</text>
</comment>
<keyword evidence="3" id="KW-1185">Reference proteome</keyword>
<gene>
    <name evidence="2" type="ORF">WJX84_008598</name>
</gene>
<evidence type="ECO:0000313" key="2">
    <source>
        <dbReference type="EMBL" id="KAK9860416.1"/>
    </source>
</evidence>
<name>A0AAW1SUE3_9CHLO</name>
<sequence>MAESIAEFVALVSEDHLPDGLETLVVLTFVKPDGDHSYCSRYDFLQHPVFTGIQTLTKEAHEMLRAARAIYIDGYVFDELPSSIVAPALKQAQRAGASVFFDPGPRGSTGQKGPGCTALTAMLDIADVVLLTEEEALAVTGMAKPSAAARAVLERPQGRAQWVVVKLGRAGSWLFTTSQALYQPAFQVEAKDSVGCGDSMAAAMVLGFIHSGCPAATLTLANAVGGVTAMGAGAGRNVARHQQVAVLLQRGIDQADHSGPSASDCQAALDLMSLSGAQGP</sequence>
<evidence type="ECO:0000313" key="3">
    <source>
        <dbReference type="Proteomes" id="UP001485043"/>
    </source>
</evidence>
<organism evidence="2 3">
    <name type="scientific">Apatococcus fuscideae</name>
    <dbReference type="NCBI Taxonomy" id="2026836"/>
    <lineage>
        <taxon>Eukaryota</taxon>
        <taxon>Viridiplantae</taxon>
        <taxon>Chlorophyta</taxon>
        <taxon>core chlorophytes</taxon>
        <taxon>Trebouxiophyceae</taxon>
        <taxon>Chlorellales</taxon>
        <taxon>Chlorellaceae</taxon>
        <taxon>Apatococcus</taxon>
    </lineage>
</organism>
<dbReference type="Pfam" id="PF00294">
    <property type="entry name" value="PfkB"/>
    <property type="match status" value="1"/>
</dbReference>
<evidence type="ECO:0000259" key="1">
    <source>
        <dbReference type="Pfam" id="PF00294"/>
    </source>
</evidence>
<dbReference type="AlphaFoldDB" id="A0AAW1SUE3"/>
<dbReference type="Proteomes" id="UP001485043">
    <property type="component" value="Unassembled WGS sequence"/>
</dbReference>
<proteinExistence type="predicted"/>
<dbReference type="SUPFAM" id="SSF53613">
    <property type="entry name" value="Ribokinase-like"/>
    <property type="match status" value="1"/>
</dbReference>
<dbReference type="PANTHER" id="PTHR47826:SF1">
    <property type="entry name" value="OS03G0164700 PROTEIN"/>
    <property type="match status" value="1"/>
</dbReference>
<dbReference type="InterPro" id="IPR029056">
    <property type="entry name" value="Ribokinase-like"/>
</dbReference>
<accession>A0AAW1SUE3</accession>
<protein>
    <recommendedName>
        <fullName evidence="1">Carbohydrate kinase PfkB domain-containing protein</fullName>
    </recommendedName>
</protein>
<feature type="domain" description="Carbohydrate kinase PfkB" evidence="1">
    <location>
        <begin position="59"/>
        <end position="235"/>
    </location>
</feature>
<reference evidence="2 3" key="1">
    <citation type="journal article" date="2024" name="Nat. Commun.">
        <title>Phylogenomics reveals the evolutionary origins of lichenization in chlorophyte algae.</title>
        <authorList>
            <person name="Puginier C."/>
            <person name="Libourel C."/>
            <person name="Otte J."/>
            <person name="Skaloud P."/>
            <person name="Haon M."/>
            <person name="Grisel S."/>
            <person name="Petersen M."/>
            <person name="Berrin J.G."/>
            <person name="Delaux P.M."/>
            <person name="Dal Grande F."/>
            <person name="Keller J."/>
        </authorList>
    </citation>
    <scope>NUCLEOTIDE SEQUENCE [LARGE SCALE GENOMIC DNA]</scope>
    <source>
        <strain evidence="2 3">SAG 2523</strain>
    </source>
</reference>
<dbReference type="EMBL" id="JALJOV010000841">
    <property type="protein sequence ID" value="KAK9860416.1"/>
    <property type="molecule type" value="Genomic_DNA"/>
</dbReference>